<dbReference type="PANTHER" id="PTHR34448">
    <property type="entry name" value="AMINOPEPTIDASE"/>
    <property type="match status" value="1"/>
</dbReference>
<accession>A0A4R6Y817</accession>
<organism evidence="2 3">
    <name type="scientific">Hydromonas duriensis</name>
    <dbReference type="NCBI Taxonomy" id="1527608"/>
    <lineage>
        <taxon>Bacteria</taxon>
        <taxon>Pseudomonadati</taxon>
        <taxon>Pseudomonadota</taxon>
        <taxon>Betaproteobacteria</taxon>
        <taxon>Burkholderiales</taxon>
        <taxon>Burkholderiaceae</taxon>
        <taxon>Hydromonas</taxon>
    </lineage>
</organism>
<dbReference type="GO" id="GO:0046872">
    <property type="term" value="F:metal ion binding"/>
    <property type="evidence" value="ECO:0007669"/>
    <property type="project" value="UniProtKB-KW"/>
</dbReference>
<dbReference type="AlphaFoldDB" id="A0A4R6Y817"/>
<sequence length="345" mass="38523">MTAYYCPIPESQRVLAKHNVHDIVYRAIEHTNDEPALIVHDAECPLAEVLKEAYAQALPMAEVMNVAQFSNDEVMSAFAALPAGALVVLVQSTHFRLDAYRLRVQLFNQGLKVIEHVHLARMVDEQALLYIDALAYDPEYYRGTGAAIKAKIDAAASARLCSGEQDVLYFDSALELAKMNVGDYRQLNNVGGQFPIGEVFTEARDLEAVHGRAQVFVFGDTTFHCNWTETPITLIIEAGRVVSVENSTPHFDDVLAKIREVEGEVWVRELGLGMNRAFSPTRKVSDIGTFERMCGVHLSLGAKHGSYTKPQFKRKDTRFHVDVMIAATAVYMDDVNIFKQGEWVV</sequence>
<dbReference type="OrthoDB" id="8557073at2"/>
<dbReference type="PANTHER" id="PTHR34448:SF1">
    <property type="entry name" value="BLL6088 PROTEIN"/>
    <property type="match status" value="1"/>
</dbReference>
<dbReference type="SUPFAM" id="SSF144052">
    <property type="entry name" value="Thermophilic metalloprotease-like"/>
    <property type="match status" value="1"/>
</dbReference>
<name>A0A4R6Y817_9BURK</name>
<evidence type="ECO:0000256" key="1">
    <source>
        <dbReference type="ARBA" id="ARBA00022723"/>
    </source>
</evidence>
<reference evidence="2 3" key="1">
    <citation type="submission" date="2019-03" db="EMBL/GenBank/DDBJ databases">
        <title>Genomic Encyclopedia of Type Strains, Phase IV (KMG-IV): sequencing the most valuable type-strain genomes for metagenomic binning, comparative biology and taxonomic classification.</title>
        <authorList>
            <person name="Goeker M."/>
        </authorList>
    </citation>
    <scope>NUCLEOTIDE SEQUENCE [LARGE SCALE GENOMIC DNA]</scope>
    <source>
        <strain evidence="2 3">DSM 102852</strain>
    </source>
</reference>
<evidence type="ECO:0000313" key="3">
    <source>
        <dbReference type="Proteomes" id="UP000294480"/>
    </source>
</evidence>
<dbReference type="InterPro" id="IPR052170">
    <property type="entry name" value="M29_Exopeptidase"/>
</dbReference>
<proteinExistence type="predicted"/>
<evidence type="ECO:0008006" key="4">
    <source>
        <dbReference type="Google" id="ProtNLM"/>
    </source>
</evidence>
<comment type="caution">
    <text evidence="2">The sequence shown here is derived from an EMBL/GenBank/DDBJ whole genome shotgun (WGS) entry which is preliminary data.</text>
</comment>
<gene>
    <name evidence="2" type="ORF">DFR44_10933</name>
</gene>
<keyword evidence="1" id="KW-0479">Metal-binding</keyword>
<dbReference type="Proteomes" id="UP000294480">
    <property type="component" value="Unassembled WGS sequence"/>
</dbReference>
<dbReference type="RefSeq" id="WP_133619911.1">
    <property type="nucleotide sequence ID" value="NZ_SNZE01000009.1"/>
</dbReference>
<evidence type="ECO:0000313" key="2">
    <source>
        <dbReference type="EMBL" id="TDR31516.1"/>
    </source>
</evidence>
<protein>
    <recommendedName>
        <fullName evidence="4">Leucyl aminopeptidase (Aminopeptidase T)</fullName>
    </recommendedName>
</protein>
<keyword evidence="3" id="KW-1185">Reference proteome</keyword>
<dbReference type="EMBL" id="SNZE01000009">
    <property type="protein sequence ID" value="TDR31516.1"/>
    <property type="molecule type" value="Genomic_DNA"/>
</dbReference>